<dbReference type="eggNOG" id="ENOG502T2KI">
    <property type="taxonomic scope" value="Eukaryota"/>
</dbReference>
<keyword evidence="3" id="KW-1185">Reference proteome</keyword>
<proteinExistence type="predicted"/>
<feature type="transmembrane region" description="Helical" evidence="1">
    <location>
        <begin position="61"/>
        <end position="88"/>
    </location>
</feature>
<evidence type="ECO:0000256" key="1">
    <source>
        <dbReference type="SAM" id="Phobius"/>
    </source>
</evidence>
<keyword evidence="1" id="KW-0472">Membrane</keyword>
<reference evidence="3" key="1">
    <citation type="journal article" date="2011" name="Science">
        <title>The plant cell wall-decomposing machinery underlies the functional diversity of forest fungi.</title>
        <authorList>
            <person name="Eastwood D.C."/>
            <person name="Floudas D."/>
            <person name="Binder M."/>
            <person name="Majcherczyk A."/>
            <person name="Schneider P."/>
            <person name="Aerts A."/>
            <person name="Asiegbu F.O."/>
            <person name="Baker S.E."/>
            <person name="Barry K."/>
            <person name="Bendiksby M."/>
            <person name="Blumentritt M."/>
            <person name="Coutinho P.M."/>
            <person name="Cullen D."/>
            <person name="de Vries R.P."/>
            <person name="Gathman A."/>
            <person name="Goodell B."/>
            <person name="Henrissat B."/>
            <person name="Ihrmark K."/>
            <person name="Kauserud H."/>
            <person name="Kohler A."/>
            <person name="LaButti K."/>
            <person name="Lapidus A."/>
            <person name="Lavin J.L."/>
            <person name="Lee Y.-H."/>
            <person name="Lindquist E."/>
            <person name="Lilly W."/>
            <person name="Lucas S."/>
            <person name="Morin E."/>
            <person name="Murat C."/>
            <person name="Oguiza J.A."/>
            <person name="Park J."/>
            <person name="Pisabarro A.G."/>
            <person name="Riley R."/>
            <person name="Rosling A."/>
            <person name="Salamov A."/>
            <person name="Schmidt O."/>
            <person name="Schmutz J."/>
            <person name="Skrede I."/>
            <person name="Stenlid J."/>
            <person name="Wiebenga A."/>
            <person name="Xie X."/>
            <person name="Kuees U."/>
            <person name="Hibbett D.S."/>
            <person name="Hoffmeister D."/>
            <person name="Hoegberg N."/>
            <person name="Martin F."/>
            <person name="Grigoriev I.V."/>
            <person name="Watkinson S.C."/>
        </authorList>
    </citation>
    <scope>NUCLEOTIDE SEQUENCE [LARGE SCALE GENOMIC DNA]</scope>
    <source>
        <strain evidence="3">strain S7.3</strain>
    </source>
</reference>
<gene>
    <name evidence="2" type="ORF">SERLA73DRAFT_69695</name>
</gene>
<dbReference type="HOGENOM" id="CLU_089041_0_0_1"/>
<evidence type="ECO:0000313" key="3">
    <source>
        <dbReference type="Proteomes" id="UP000008063"/>
    </source>
</evidence>
<keyword evidence="1" id="KW-1133">Transmembrane helix</keyword>
<organism evidence="3">
    <name type="scientific">Serpula lacrymans var. lacrymans (strain S7.3)</name>
    <name type="common">Dry rot fungus</name>
    <dbReference type="NCBI Taxonomy" id="936435"/>
    <lineage>
        <taxon>Eukaryota</taxon>
        <taxon>Fungi</taxon>
        <taxon>Dikarya</taxon>
        <taxon>Basidiomycota</taxon>
        <taxon>Agaricomycotina</taxon>
        <taxon>Agaricomycetes</taxon>
        <taxon>Agaricomycetidae</taxon>
        <taxon>Boletales</taxon>
        <taxon>Coniophorineae</taxon>
        <taxon>Serpulaceae</taxon>
        <taxon>Serpula</taxon>
    </lineage>
</organism>
<accession>F8PKG0</accession>
<keyword evidence="1" id="KW-0812">Transmembrane</keyword>
<dbReference type="InParanoid" id="F8PKG0"/>
<dbReference type="AlphaFoldDB" id="F8PKG0"/>
<dbReference type="EMBL" id="GL945475">
    <property type="protein sequence ID" value="EGO03874.1"/>
    <property type="molecule type" value="Genomic_DNA"/>
</dbReference>
<dbReference type="OrthoDB" id="3266547at2759"/>
<evidence type="ECO:0000313" key="2">
    <source>
        <dbReference type="EMBL" id="EGO03874.1"/>
    </source>
</evidence>
<dbReference type="Proteomes" id="UP000008063">
    <property type="component" value="Unassembled WGS sequence"/>
</dbReference>
<name>F8PKG0_SERL3</name>
<dbReference type="OMA" id="NSHENTQ"/>
<sequence>MSRLSSTVLRLPALTTNGLVSLSPPAFPFPLATSLASAPPSPSPSSQAPPQSANHNDTSSLLFGFLISILSVFGVFMVGGMVWHRLVVRRRILRRVGREGVPQRYWEMTRPHLWEIRTVSGEQHIRWKHMKVRYFQFLRFQAFADEMRESDPLLVSDDDTSLPSWKQWFLARLPRDLRMLFSRPRHLSQSQANSHENTQLEPRLPLPGSDVQVAVIVAMPRPSKATSALNAATAGKNKEVQGTDDRQEVLHEIVIGTTNLLYKDDDSCLEDVH</sequence>
<protein>
    <submittedName>
        <fullName evidence="2">Uncharacterized protein</fullName>
    </submittedName>
</protein>